<dbReference type="PATRIC" id="fig|933944.5.peg.5495"/>
<feature type="region of interest" description="Disordered" evidence="1">
    <location>
        <begin position="1"/>
        <end position="21"/>
    </location>
</feature>
<dbReference type="RefSeq" id="WP_070009133.1">
    <property type="nucleotide sequence ID" value="NZ_LJGS01000036.1"/>
</dbReference>
<dbReference type="InterPro" id="IPR001607">
    <property type="entry name" value="Znf_UBP"/>
</dbReference>
<dbReference type="Pfam" id="PF02148">
    <property type="entry name" value="zf-UBP"/>
    <property type="match status" value="1"/>
</dbReference>
<comment type="caution">
    <text evidence="3">The sequence shown here is derived from an EMBL/GenBank/DDBJ whole genome shotgun (WGS) entry which is preliminary data.</text>
</comment>
<organism evidence="3 4">
    <name type="scientific">Streptomyces abyssalis</name>
    <dbReference type="NCBI Taxonomy" id="933944"/>
    <lineage>
        <taxon>Bacteria</taxon>
        <taxon>Bacillati</taxon>
        <taxon>Actinomycetota</taxon>
        <taxon>Actinomycetes</taxon>
        <taxon>Kitasatosporales</taxon>
        <taxon>Streptomycetaceae</taxon>
        <taxon>Streptomyces</taxon>
    </lineage>
</organism>
<dbReference type="SUPFAM" id="SSF57850">
    <property type="entry name" value="RING/U-box"/>
    <property type="match status" value="1"/>
</dbReference>
<sequence length="120" mass="12778">MAQQDGIPGIDPSAQPSGTGCVECSAGDGPGWWFHLRRCAACGHIGCCDSSPGQHATAHARQAGHPFLTSFEPGEDWFWNAETEQVQEGPQLAPPTSHPQSQPTPGPAGMVPADWQRRLH</sequence>
<dbReference type="Gene3D" id="3.30.40.10">
    <property type="entry name" value="Zinc/RING finger domain, C3HC4 (zinc finger)"/>
    <property type="match status" value="1"/>
</dbReference>
<accession>A0A1E7JPS2</accession>
<dbReference type="AlphaFoldDB" id="A0A1E7JPS2"/>
<reference evidence="3 4" key="1">
    <citation type="journal article" date="2016" name="Front. Microbiol.">
        <title>Comparative Genomics Analysis of Streptomyces Species Reveals Their Adaptation to the Marine Environment and Their Diversity at the Genomic Level.</title>
        <authorList>
            <person name="Tian X."/>
            <person name="Zhang Z."/>
            <person name="Yang T."/>
            <person name="Chen M."/>
            <person name="Li J."/>
            <person name="Chen F."/>
            <person name="Yang J."/>
            <person name="Li W."/>
            <person name="Zhang B."/>
            <person name="Zhang Z."/>
            <person name="Wu J."/>
            <person name="Zhang C."/>
            <person name="Long L."/>
            <person name="Xiao J."/>
        </authorList>
    </citation>
    <scope>NUCLEOTIDE SEQUENCE [LARGE SCALE GENOMIC DNA]</scope>
    <source>
        <strain evidence="3 4">SCSIO 10390</strain>
    </source>
</reference>
<dbReference type="OrthoDB" id="120315at2"/>
<dbReference type="Proteomes" id="UP000176087">
    <property type="component" value="Unassembled WGS sequence"/>
</dbReference>
<gene>
    <name evidence="3" type="ORF">AN215_12220</name>
</gene>
<feature type="compositionally biased region" description="Pro residues" evidence="1">
    <location>
        <begin position="92"/>
        <end position="106"/>
    </location>
</feature>
<evidence type="ECO:0000313" key="4">
    <source>
        <dbReference type="Proteomes" id="UP000176087"/>
    </source>
</evidence>
<evidence type="ECO:0000259" key="2">
    <source>
        <dbReference type="Pfam" id="PF02148"/>
    </source>
</evidence>
<name>A0A1E7JPS2_9ACTN</name>
<feature type="domain" description="UBP-type" evidence="2">
    <location>
        <begin position="21"/>
        <end position="82"/>
    </location>
</feature>
<dbReference type="InterPro" id="IPR013083">
    <property type="entry name" value="Znf_RING/FYVE/PHD"/>
</dbReference>
<keyword evidence="4" id="KW-1185">Reference proteome</keyword>
<feature type="region of interest" description="Disordered" evidence="1">
    <location>
        <begin position="82"/>
        <end position="120"/>
    </location>
</feature>
<evidence type="ECO:0000256" key="1">
    <source>
        <dbReference type="SAM" id="MobiDB-lite"/>
    </source>
</evidence>
<proteinExistence type="predicted"/>
<dbReference type="GO" id="GO:0008270">
    <property type="term" value="F:zinc ion binding"/>
    <property type="evidence" value="ECO:0007669"/>
    <property type="project" value="InterPro"/>
</dbReference>
<dbReference type="STRING" id="933944.AN215_12220"/>
<protein>
    <recommendedName>
        <fullName evidence="2">UBP-type domain-containing protein</fullName>
    </recommendedName>
</protein>
<evidence type="ECO:0000313" key="3">
    <source>
        <dbReference type="EMBL" id="OEU90279.1"/>
    </source>
</evidence>
<dbReference type="EMBL" id="LJGT01000038">
    <property type="protein sequence ID" value="OEU90279.1"/>
    <property type="molecule type" value="Genomic_DNA"/>
</dbReference>